<keyword evidence="1" id="KW-0472">Membrane</keyword>
<dbReference type="EMBL" id="BK014743">
    <property type="protein sequence ID" value="DAD73746.1"/>
    <property type="molecule type" value="Genomic_DNA"/>
</dbReference>
<feature type="transmembrane region" description="Helical" evidence="1">
    <location>
        <begin position="118"/>
        <end position="140"/>
    </location>
</feature>
<keyword evidence="1" id="KW-1133">Transmembrane helix</keyword>
<evidence type="ECO:0000256" key="1">
    <source>
        <dbReference type="SAM" id="Phobius"/>
    </source>
</evidence>
<proteinExistence type="predicted"/>
<sequence length="142" mass="16343">MDQSRAKNTLLSPSEIEAIKANQEIIKRMADNSAKTKTVFLALFAAAVTLHKSIHLDCFVLLGFVSVIFAMWYTDAKYLQLERQFRKHHQAIISGTISCLDQWSFNPKKYKVEPIAKIMFLNFTMWLYWLALLFVLKLGLVG</sequence>
<accession>A0A8S5LV29</accession>
<organism evidence="2">
    <name type="scientific">Podoviridae sp. ctrub15</name>
    <dbReference type="NCBI Taxonomy" id="2826581"/>
    <lineage>
        <taxon>Viruses</taxon>
        <taxon>Duplodnaviria</taxon>
        <taxon>Heunggongvirae</taxon>
        <taxon>Uroviricota</taxon>
        <taxon>Caudoviricetes</taxon>
    </lineage>
</organism>
<reference evidence="2" key="1">
    <citation type="journal article" date="2021" name="Proc. Natl. Acad. Sci. U.S.A.">
        <title>A Catalog of Tens of Thousands of Viruses from Human Metagenomes Reveals Hidden Associations with Chronic Diseases.</title>
        <authorList>
            <person name="Tisza M.J."/>
            <person name="Buck C.B."/>
        </authorList>
    </citation>
    <scope>NUCLEOTIDE SEQUENCE</scope>
    <source>
        <strain evidence="2">Ctrub15</strain>
    </source>
</reference>
<feature type="transmembrane region" description="Helical" evidence="1">
    <location>
        <begin position="60"/>
        <end position="79"/>
    </location>
</feature>
<name>A0A8S5LV29_9CAUD</name>
<evidence type="ECO:0000313" key="2">
    <source>
        <dbReference type="EMBL" id="DAD73746.1"/>
    </source>
</evidence>
<protein>
    <submittedName>
        <fullName evidence="2">Uncharacterized protein</fullName>
    </submittedName>
</protein>
<keyword evidence="1" id="KW-0812">Transmembrane</keyword>